<dbReference type="SUPFAM" id="SSF49785">
    <property type="entry name" value="Galactose-binding domain-like"/>
    <property type="match status" value="1"/>
</dbReference>
<name>A0A7M1SVZ3_9MICO</name>
<reference evidence="3 4" key="1">
    <citation type="submission" date="2020-10" db="EMBL/GenBank/DDBJ databases">
        <title>Haloactinobacterium sp. RN3S43, a bacterium isolated from saline soil.</title>
        <authorList>
            <person name="Sun J.-Q."/>
        </authorList>
    </citation>
    <scope>NUCLEOTIDE SEQUENCE [LARGE SCALE GENOMIC DNA]</scope>
    <source>
        <strain evidence="3 4">RN3S43</strain>
    </source>
</reference>
<keyword evidence="4" id="KW-1185">Reference proteome</keyword>
<evidence type="ECO:0008006" key="5">
    <source>
        <dbReference type="Google" id="ProtNLM"/>
    </source>
</evidence>
<dbReference type="Proteomes" id="UP000593758">
    <property type="component" value="Chromosome"/>
</dbReference>
<dbReference type="EMBL" id="CP063169">
    <property type="protein sequence ID" value="QOR71134.1"/>
    <property type="molecule type" value="Genomic_DNA"/>
</dbReference>
<dbReference type="InterPro" id="IPR011044">
    <property type="entry name" value="Quino_amine_DH_bsu"/>
</dbReference>
<dbReference type="KEGG" id="halt:IM660_02135"/>
<dbReference type="RefSeq" id="WP_193497802.1">
    <property type="nucleotide sequence ID" value="NZ_CP063169.1"/>
</dbReference>
<keyword evidence="2" id="KW-0732">Signal</keyword>
<dbReference type="InterPro" id="IPR051344">
    <property type="entry name" value="Vgb"/>
</dbReference>
<dbReference type="AlphaFoldDB" id="A0A7M1SVZ3"/>
<dbReference type="InterPro" id="IPR015943">
    <property type="entry name" value="WD40/YVTN_repeat-like_dom_sf"/>
</dbReference>
<feature type="region of interest" description="Disordered" evidence="1">
    <location>
        <begin position="28"/>
        <end position="59"/>
    </location>
</feature>
<dbReference type="PANTHER" id="PTHR40274">
    <property type="entry name" value="VIRGINIAMYCIN B LYASE"/>
    <property type="match status" value="1"/>
</dbReference>
<protein>
    <recommendedName>
        <fullName evidence="5">CBM-cenC domain-containing protein</fullName>
    </recommendedName>
</protein>
<accession>A0A7M1SVZ3</accession>
<evidence type="ECO:0000313" key="3">
    <source>
        <dbReference type="EMBL" id="QOR71134.1"/>
    </source>
</evidence>
<organism evidence="3 4">
    <name type="scientific">Ruania alkalisoli</name>
    <dbReference type="NCBI Taxonomy" id="2779775"/>
    <lineage>
        <taxon>Bacteria</taxon>
        <taxon>Bacillati</taxon>
        <taxon>Actinomycetota</taxon>
        <taxon>Actinomycetes</taxon>
        <taxon>Micrococcales</taxon>
        <taxon>Ruaniaceae</taxon>
        <taxon>Ruania</taxon>
    </lineage>
</organism>
<dbReference type="Gene3D" id="2.60.120.260">
    <property type="entry name" value="Galactose-binding domain-like"/>
    <property type="match status" value="1"/>
</dbReference>
<dbReference type="PANTHER" id="PTHR40274:SF3">
    <property type="entry name" value="VIRGINIAMYCIN B LYASE"/>
    <property type="match status" value="1"/>
</dbReference>
<feature type="signal peptide" evidence="2">
    <location>
        <begin position="1"/>
        <end position="30"/>
    </location>
</feature>
<proteinExistence type="predicted"/>
<evidence type="ECO:0000256" key="2">
    <source>
        <dbReference type="SAM" id="SignalP"/>
    </source>
</evidence>
<dbReference type="InterPro" id="IPR008979">
    <property type="entry name" value="Galactose-bd-like_sf"/>
</dbReference>
<dbReference type="SUPFAM" id="SSF50969">
    <property type="entry name" value="YVTN repeat-like/Quinoprotein amine dehydrogenase"/>
    <property type="match status" value="1"/>
</dbReference>
<evidence type="ECO:0000313" key="4">
    <source>
        <dbReference type="Proteomes" id="UP000593758"/>
    </source>
</evidence>
<sequence length="990" mass="105057">MRQSRTLLTRAAGVLLAGVMLAAAGVSAHAEGDPPSEEPNRLTNTSFEEGEDATTAPGWSPLWGRNELVSFSDERASDGVRSLHILREDGMRTGGFVSERVPADAGETHELSFDQYRVGGALSVTFYFDDADGNVITQPYEMVRSTTDTWERTSVRFEAPEGTVSARLLFYAVSGATLNTFIDDVWFGLASEEPEEPELSPVETILAQDENLEYLGTPVTTQIPSQAAHGIEDGRHVSYQAFKGSPDAGYPATFAVTDVATGEQVRTCVIDGAEHSRNLNIADDGRVYWGTYHDSKLWRYDPATGECEDLGRMSDQKDSTFGMSPGPDASMYIGAYPDGRLLHVDPVTDEVELLREIDPNADYIHSIAYHEETDTVYVGSGGQVPQIWKITDAGRGEQTLIADNSTAPGLNDGATFVGRMDIVGDRIFAQVGLRMLVLDLDGNVIHWDADQTRYFFGHHLIAGADPGTAIFSTAGGTLVEYDIATNTFEPTNISIGGYLSNGVVDDSSGTPLLYGTSASGVFVADLESESLVSENAIDFAQPTLIQKLHAGPGNSVWASGYMVGLAQVDKSGADHGPTMQRGQYESAAVRDGKLYLGAYGHAKLEVLDPATYDPTDGSTVPRLFDGLAEGQDRPFGMAYNPDRDEIYMGAVAIYGQTQGGLAIWDGATGEHEWLTSEIGQDENIVSVAYNPVDGLVYLGSTVDGGLGSDPSGNTAGKLIVFDPETRTVVTTIDPAGEEREGITGLMVDPDGVVWGVAEEALFAYDPATGESEVKGTVGGRYGAGTTYWAYGTVTMSDADGRIYVTAGYRFSVHDPATGETTRIANGLQWSAADEDGDIYLSAGAHLFRYNVAGSADEWTCTETHTDRVDGGLTVPEDAVVCLDGARVNGGVSVEAGGALLIENSSSIRGGLMSADAATLRVRDSEIRGAVSVTGTTGEFVFMGNEVRGSLHCSGNLSEPDDEGSANAITGAVAGQCTALAPVEGDSPNLS</sequence>
<dbReference type="Gene3D" id="2.130.10.10">
    <property type="entry name" value="YVTN repeat-like/Quinoprotein amine dehydrogenase"/>
    <property type="match status" value="2"/>
</dbReference>
<dbReference type="SUPFAM" id="SSF69322">
    <property type="entry name" value="Tricorn protease domain 2"/>
    <property type="match status" value="1"/>
</dbReference>
<evidence type="ECO:0000256" key="1">
    <source>
        <dbReference type="SAM" id="MobiDB-lite"/>
    </source>
</evidence>
<gene>
    <name evidence="3" type="ORF">IM660_02135</name>
</gene>
<feature type="chain" id="PRO_5032818645" description="CBM-cenC domain-containing protein" evidence="2">
    <location>
        <begin position="31"/>
        <end position="990"/>
    </location>
</feature>